<dbReference type="GeneID" id="20324592"/>
<feature type="region of interest" description="Disordered" evidence="1">
    <location>
        <begin position="242"/>
        <end position="264"/>
    </location>
</feature>
<evidence type="ECO:0000313" key="3">
    <source>
        <dbReference type="EMBL" id="KER21197.1"/>
    </source>
</evidence>
<dbReference type="Proteomes" id="UP000054324">
    <property type="component" value="Unassembled WGS sequence"/>
</dbReference>
<dbReference type="CTD" id="20324592"/>
<evidence type="ECO:0000313" key="4">
    <source>
        <dbReference type="Proteomes" id="UP000054324"/>
    </source>
</evidence>
<dbReference type="OrthoDB" id="6275474at2759"/>
<keyword evidence="2" id="KW-0812">Transmembrane</keyword>
<feature type="region of interest" description="Disordered" evidence="1">
    <location>
        <begin position="430"/>
        <end position="498"/>
    </location>
</feature>
<feature type="compositionally biased region" description="Polar residues" evidence="1">
    <location>
        <begin position="479"/>
        <end position="491"/>
    </location>
</feature>
<dbReference type="AlphaFoldDB" id="A0A074Z6M9"/>
<feature type="compositionally biased region" description="Basic and acidic residues" evidence="1">
    <location>
        <begin position="468"/>
        <end position="478"/>
    </location>
</feature>
<evidence type="ECO:0000256" key="1">
    <source>
        <dbReference type="SAM" id="MobiDB-lite"/>
    </source>
</evidence>
<dbReference type="RefSeq" id="XP_009175056.1">
    <property type="nucleotide sequence ID" value="XM_009176792.1"/>
</dbReference>
<feature type="region of interest" description="Disordered" evidence="1">
    <location>
        <begin position="93"/>
        <end position="114"/>
    </location>
</feature>
<evidence type="ECO:0000256" key="2">
    <source>
        <dbReference type="SAM" id="Phobius"/>
    </source>
</evidence>
<keyword evidence="4" id="KW-1185">Reference proteome</keyword>
<organism evidence="3 4">
    <name type="scientific">Opisthorchis viverrini</name>
    <name type="common">Southeast Asian liver fluke</name>
    <dbReference type="NCBI Taxonomy" id="6198"/>
    <lineage>
        <taxon>Eukaryota</taxon>
        <taxon>Metazoa</taxon>
        <taxon>Spiralia</taxon>
        <taxon>Lophotrochozoa</taxon>
        <taxon>Platyhelminthes</taxon>
        <taxon>Trematoda</taxon>
        <taxon>Digenea</taxon>
        <taxon>Opisthorchiida</taxon>
        <taxon>Opisthorchiata</taxon>
        <taxon>Opisthorchiidae</taxon>
        <taxon>Opisthorchis</taxon>
    </lineage>
</organism>
<feature type="compositionally biased region" description="Basic residues" evidence="1">
    <location>
        <begin position="456"/>
        <end position="466"/>
    </location>
</feature>
<dbReference type="EMBL" id="KL596985">
    <property type="protein sequence ID" value="KER21197.1"/>
    <property type="molecule type" value="Genomic_DNA"/>
</dbReference>
<sequence length="739" mass="81355">MPDHMSGGAIAALVLGVLCLIGCLVALVVWLIRCRHYWSCQKHTKMSNHVDVEVPRGAANQLYSSEPSDCRASSESWTNDSFGIPKTNWNSALSSSSTTHRQSSRESANFTRQQTGVGYSHRSVNFGHTWVDCVEQPFGTASAPFTFATPKRSVHGTQQTAWFGPERIYVGDCSGADNNAFNLYPSLSYVPEKVEKTDPDLAPCPSGSKKAGRGATLRRKLRANMQMMARASQSEVFRFNHQRSANKSVKRESKRTKRSKRGARKSLSAFTSDLSVLGDEGYYNMNVSSDCCRFDDMGSLDNDNFLYSLENAVFPGLVDTNSSLFPVHRREQPDFWSQRPHKRTGLSVVGTAFPGSDYRTLASADLSLGSSVPGAYWTPVPPLNNTFRFPAPGPPVAGWAHQLAQTSLPGSCRPASPVKGEVLATGTIPPPFSPAEHRSRFSESNLGGHTSSTAIPRRRAAQKTKTRQMSEPRKETKLMETSGTELTYHSQQGRDMKATDAGHPTSFGSETTLASMLDTTVIQYTLHNSSVSDNPMDSGYHDSMIDTSLDLSTQCSNSPKRLILHQTQAGRSSPAQPPPIESFLLSDAFTKIGCHPLEDTVKTSRQFRVQLSRGRQQGRLLRDLSDKLTGQYFSALADITTSQSSNGTSNESADSRTVMLSNRPKERSTSVSRQRPSEPDHSIQQHYRSPSYPDFYSSQLSQHQSFVQRSDWSSDTNNPSGLFSADQENIEQRGSVPNT</sequence>
<gene>
    <name evidence="3" type="ORF">T265_10424</name>
</gene>
<feature type="compositionally biased region" description="Polar residues" evidence="1">
    <location>
        <begin position="641"/>
        <end position="652"/>
    </location>
</feature>
<feature type="compositionally biased region" description="Polar residues" evidence="1">
    <location>
        <begin position="442"/>
        <end position="454"/>
    </location>
</feature>
<name>A0A074Z6M9_OPIVI</name>
<keyword evidence="2" id="KW-1133">Transmembrane helix</keyword>
<feature type="region of interest" description="Disordered" evidence="1">
    <location>
        <begin position="641"/>
        <end position="739"/>
    </location>
</feature>
<feature type="transmembrane region" description="Helical" evidence="2">
    <location>
        <begin position="12"/>
        <end position="32"/>
    </location>
</feature>
<accession>A0A074Z6M9</accession>
<keyword evidence="2" id="KW-0472">Membrane</keyword>
<feature type="compositionally biased region" description="Basic residues" evidence="1">
    <location>
        <begin position="252"/>
        <end position="264"/>
    </location>
</feature>
<dbReference type="KEGG" id="ovi:T265_10424"/>
<feature type="compositionally biased region" description="Low complexity" evidence="1">
    <location>
        <begin position="93"/>
        <end position="107"/>
    </location>
</feature>
<proteinExistence type="predicted"/>
<protein>
    <submittedName>
        <fullName evidence="3">Uncharacterized protein</fullName>
    </submittedName>
</protein>
<feature type="compositionally biased region" description="Polar residues" evidence="1">
    <location>
        <begin position="696"/>
        <end position="721"/>
    </location>
</feature>
<reference evidence="3 4" key="1">
    <citation type="submission" date="2013-11" db="EMBL/GenBank/DDBJ databases">
        <title>Opisthorchis viverrini - life in the bile duct.</title>
        <authorList>
            <person name="Young N.D."/>
            <person name="Nagarajan N."/>
            <person name="Lin S.J."/>
            <person name="Korhonen P.K."/>
            <person name="Jex A.R."/>
            <person name="Hall R.S."/>
            <person name="Safavi-Hemami H."/>
            <person name="Kaewkong W."/>
            <person name="Bertrand D."/>
            <person name="Gao S."/>
            <person name="Seet Q."/>
            <person name="Wongkham S."/>
            <person name="Teh B.T."/>
            <person name="Wongkham C."/>
            <person name="Intapan P.M."/>
            <person name="Maleewong W."/>
            <person name="Yang X."/>
            <person name="Hu M."/>
            <person name="Wang Z."/>
            <person name="Hofmann A."/>
            <person name="Sternberg P.W."/>
            <person name="Tan P."/>
            <person name="Wang J."/>
            <person name="Gasser R.B."/>
        </authorList>
    </citation>
    <scope>NUCLEOTIDE SEQUENCE [LARGE SCALE GENOMIC DNA]</scope>
</reference>